<proteinExistence type="predicted"/>
<keyword evidence="2" id="KW-1133">Transmembrane helix</keyword>
<evidence type="ECO:0000313" key="3">
    <source>
        <dbReference type="EMBL" id="QBI21301.1"/>
    </source>
</evidence>
<keyword evidence="2" id="KW-0812">Transmembrane</keyword>
<accession>A0A411YJG5</accession>
<organism evidence="3 4">
    <name type="scientific">Egibacter rhizosphaerae</name>
    <dbReference type="NCBI Taxonomy" id="1670831"/>
    <lineage>
        <taxon>Bacteria</taxon>
        <taxon>Bacillati</taxon>
        <taxon>Actinomycetota</taxon>
        <taxon>Nitriliruptoria</taxon>
        <taxon>Egibacterales</taxon>
        <taxon>Egibacteraceae</taxon>
        <taxon>Egibacter</taxon>
    </lineage>
</organism>
<dbReference type="EMBL" id="CP036402">
    <property type="protein sequence ID" value="QBI21301.1"/>
    <property type="molecule type" value="Genomic_DNA"/>
</dbReference>
<reference evidence="3 4" key="1">
    <citation type="submission" date="2019-01" db="EMBL/GenBank/DDBJ databases">
        <title>Egibacter rhizosphaerae EGI 80759T.</title>
        <authorList>
            <person name="Chen D.-D."/>
            <person name="Tian Y."/>
            <person name="Jiao J.-Y."/>
            <person name="Zhang X.-T."/>
            <person name="Zhang Y.-G."/>
            <person name="Zhang Y."/>
            <person name="Xiao M."/>
            <person name="Shu W.-S."/>
            <person name="Li W.-J."/>
        </authorList>
    </citation>
    <scope>NUCLEOTIDE SEQUENCE [LARGE SCALE GENOMIC DNA]</scope>
    <source>
        <strain evidence="3 4">EGI 80759</strain>
    </source>
</reference>
<evidence type="ECO:0000256" key="1">
    <source>
        <dbReference type="SAM" id="MobiDB-lite"/>
    </source>
</evidence>
<dbReference type="Proteomes" id="UP000291469">
    <property type="component" value="Chromosome"/>
</dbReference>
<dbReference type="AlphaFoldDB" id="A0A411YJG5"/>
<gene>
    <name evidence="3" type="ORF">ER308_18140</name>
</gene>
<name>A0A411YJG5_9ACTN</name>
<dbReference type="RefSeq" id="WP_131156294.1">
    <property type="nucleotide sequence ID" value="NZ_CP036402.1"/>
</dbReference>
<feature type="transmembrane region" description="Helical" evidence="2">
    <location>
        <begin position="130"/>
        <end position="156"/>
    </location>
</feature>
<protein>
    <submittedName>
        <fullName evidence="3">Uncharacterized protein</fullName>
    </submittedName>
</protein>
<feature type="region of interest" description="Disordered" evidence="1">
    <location>
        <begin position="94"/>
        <end position="113"/>
    </location>
</feature>
<evidence type="ECO:0000313" key="4">
    <source>
        <dbReference type="Proteomes" id="UP000291469"/>
    </source>
</evidence>
<feature type="transmembrane region" description="Helical" evidence="2">
    <location>
        <begin position="162"/>
        <end position="185"/>
    </location>
</feature>
<dbReference type="KEGG" id="erz:ER308_18140"/>
<keyword evidence="2" id="KW-0472">Membrane</keyword>
<sequence>MGKRARVEMRRTDDALVLRDDDDEVSLPAAGIVDVDVNVPLREPRRDDSRRTITVVLQPGTVTRDRLSRGQLRRWLVADDVLDVPAHRTSGFERELAVAEPPEPQEGDGSVEPSRRWSVLHGYRRRQGRLAVLPSYGLTVMAWVMAGFIMMVAIHAPLPHPVLRVLIATLALPVFLAPVVLRWSISTQGFTRGSWRPKRGRMVVHQRWRAGEHLRLRAGMHLGSELQYGPGGAADVPMLRTHRLVAVVAGAYEDGLVPEGVELRVDRRLSRRSRRRLDTAGVPWFDLRPTRPWRREPAHVGSAGRATSA</sequence>
<evidence type="ECO:0000256" key="2">
    <source>
        <dbReference type="SAM" id="Phobius"/>
    </source>
</evidence>
<keyword evidence="4" id="KW-1185">Reference proteome</keyword>